<reference evidence="4" key="1">
    <citation type="submission" date="2022-10" db="EMBL/GenBank/DDBJ databases">
        <authorList>
            <person name="Chen Y."/>
            <person name="Dougan E. K."/>
            <person name="Chan C."/>
            <person name="Rhodes N."/>
            <person name="Thang M."/>
        </authorList>
    </citation>
    <scope>NUCLEOTIDE SEQUENCE</scope>
</reference>
<name>A0A9P1BZ77_9DINO</name>
<comment type="caution">
    <text evidence="4">The sequence shown here is derived from an EMBL/GenBank/DDBJ whole genome shotgun (WGS) entry which is preliminary data.</text>
</comment>
<protein>
    <submittedName>
        <fullName evidence="6">RNA ligase domain-containing protein</fullName>
    </submittedName>
</protein>
<evidence type="ECO:0000313" key="5">
    <source>
        <dbReference type="EMBL" id="CAL1135242.1"/>
    </source>
</evidence>
<dbReference type="PROSITE" id="PS50056">
    <property type="entry name" value="TYR_PHOSPHATASE_2"/>
    <property type="match status" value="1"/>
</dbReference>
<dbReference type="Pfam" id="PF22784">
    <property type="entry name" value="PTP-SAK"/>
    <property type="match status" value="1"/>
</dbReference>
<dbReference type="PROSITE" id="PS00383">
    <property type="entry name" value="TYR_PHOSPHATASE_1"/>
    <property type="match status" value="1"/>
</dbReference>
<dbReference type="Gene3D" id="3.30.470.30">
    <property type="entry name" value="DNA ligase/mRNA capping enzyme"/>
    <property type="match status" value="1"/>
</dbReference>
<dbReference type="Pfam" id="PF09414">
    <property type="entry name" value="RNA_ligase"/>
    <property type="match status" value="1"/>
</dbReference>
<dbReference type="Gene3D" id="3.90.190.10">
    <property type="entry name" value="Protein tyrosine phosphatase superfamily"/>
    <property type="match status" value="1"/>
</dbReference>
<dbReference type="SUPFAM" id="SSF52540">
    <property type="entry name" value="P-loop containing nucleoside triphosphate hydrolases"/>
    <property type="match status" value="1"/>
</dbReference>
<dbReference type="AlphaFoldDB" id="A0A9P1BZ77"/>
<keyword evidence="1" id="KW-0378">Hydrolase</keyword>
<dbReference type="InterPro" id="IPR029021">
    <property type="entry name" value="Prot-tyrosine_phosphatase-like"/>
</dbReference>
<dbReference type="GO" id="GO:0016791">
    <property type="term" value="F:phosphatase activity"/>
    <property type="evidence" value="ECO:0007669"/>
    <property type="project" value="UniProtKB-ARBA"/>
</dbReference>
<proteinExistence type="predicted"/>
<dbReference type="InterPro" id="IPR000387">
    <property type="entry name" value="Tyr_Pase_dom"/>
</dbReference>
<evidence type="ECO:0000259" key="3">
    <source>
        <dbReference type="PROSITE" id="PS50056"/>
    </source>
</evidence>
<dbReference type="InterPro" id="IPR011990">
    <property type="entry name" value="TPR-like_helical_dom_sf"/>
</dbReference>
<evidence type="ECO:0000256" key="1">
    <source>
        <dbReference type="ARBA" id="ARBA00022801"/>
    </source>
</evidence>
<keyword evidence="7" id="KW-1185">Reference proteome</keyword>
<feature type="domain" description="Tyrosine specific protein phosphatases" evidence="3">
    <location>
        <begin position="102"/>
        <end position="172"/>
    </location>
</feature>
<dbReference type="Gene3D" id="1.25.40.10">
    <property type="entry name" value="Tetratricopeptide repeat domain"/>
    <property type="match status" value="1"/>
</dbReference>
<dbReference type="EMBL" id="CAMXCT010000668">
    <property type="protein sequence ID" value="CAI3981867.1"/>
    <property type="molecule type" value="Genomic_DNA"/>
</dbReference>
<dbReference type="Proteomes" id="UP001152797">
    <property type="component" value="Unassembled WGS sequence"/>
</dbReference>
<accession>A0A9P1BZ77</accession>
<dbReference type="EMBL" id="CAMXCT020000668">
    <property type="protein sequence ID" value="CAL1135242.1"/>
    <property type="molecule type" value="Genomic_DNA"/>
</dbReference>
<sequence length="755" mass="84223">MELPALPPKSSSRDALIPAFRGPTKRSNWVVPGRLMAGDRSSLDSEETLKAILKAGVTCIVNLQSRQETSAAVDYKKRARALNAGCSFMEQPIPDQEVADDDVISQLVEQLLERLQSEVLYVHCRGGHGRTGTICALLLAKLYALPAAEAMARVQLYHDVRQQPVFCAEGYQETKDGASCVILFPSQRQQVLRLLRDSAAQAPPQLDRACSALYGPGASKYSAELMASWQEKAKAGADALNKGQKKQGNYEEELQKAVQLFWAAAKLRPDFPRGYLGLARALRLLGSASDAREALLQGLDPCPEDGALLQELQKMPEKPSKGVEVERDSEAAEPAEPAEPEKAFEGPDFTWKPKVPKPNLLMLVGLPGSGKSTFAQQLVKSSPSFVRVCQDELSGRDEFERQIGPVAKDSHKRLILDRTNVCKADRVSFLKLAFSPKGAVGIHFAQSARDCEERVAKRTDHPSIRFGGGRSAVRSMQEALELPSLSEGFEEILTIHNFEEAEHLLKCYGAEAPKVSPMGFFKFPTTPHVLDLTNGKALTESDRLLSEKEAKEFFDGKTMIIVEEKIDGANLGISLTENYEPLYQNRSHYVSSGYASQWKALDAWWDEHGWAICQLLEPEVEVLFGEWLWARHSVSYTKLPAYFVAFDIYNKRQGRFVSVRERNRRLEGLEIPVVPQLAERKFANRQELEAFLNRTSAFGDGPLEGVYLRIDDQVEEGGGLWHKRRGKIVRSDFIQTIQDGGHWIHKEVERNSLAY</sequence>
<keyword evidence="6" id="KW-0436">Ligase</keyword>
<dbReference type="PANTHER" id="PTHR43883:SF1">
    <property type="entry name" value="GLUCONOKINASE"/>
    <property type="match status" value="1"/>
</dbReference>
<dbReference type="InterPro" id="IPR016130">
    <property type="entry name" value="Tyr_Pase_AS"/>
</dbReference>
<dbReference type="GO" id="GO:0016874">
    <property type="term" value="F:ligase activity"/>
    <property type="evidence" value="ECO:0007669"/>
    <property type="project" value="UniProtKB-KW"/>
</dbReference>
<evidence type="ECO:0000256" key="2">
    <source>
        <dbReference type="SAM" id="MobiDB-lite"/>
    </source>
</evidence>
<evidence type="ECO:0000313" key="4">
    <source>
        <dbReference type="EMBL" id="CAI3981867.1"/>
    </source>
</evidence>
<dbReference type="SUPFAM" id="SSF52799">
    <property type="entry name" value="(Phosphotyrosine protein) phosphatases II"/>
    <property type="match status" value="1"/>
</dbReference>
<dbReference type="OrthoDB" id="19045at2759"/>
<dbReference type="InterPro" id="IPR057023">
    <property type="entry name" value="PTP-SAK"/>
</dbReference>
<dbReference type="InterPro" id="IPR027417">
    <property type="entry name" value="P-loop_NTPase"/>
</dbReference>
<dbReference type="EMBL" id="CAMXCT030000668">
    <property type="protein sequence ID" value="CAL4769179.1"/>
    <property type="molecule type" value="Genomic_DNA"/>
</dbReference>
<gene>
    <name evidence="4" type="ORF">C1SCF055_LOCUS9613</name>
</gene>
<evidence type="ECO:0000313" key="6">
    <source>
        <dbReference type="EMBL" id="CAL4769179.1"/>
    </source>
</evidence>
<dbReference type="InterPro" id="IPR052732">
    <property type="entry name" value="Cell-binding_unc_protein"/>
</dbReference>
<dbReference type="PANTHER" id="PTHR43883">
    <property type="entry name" value="SLR0207 PROTEIN"/>
    <property type="match status" value="1"/>
</dbReference>
<dbReference type="InterPro" id="IPR021122">
    <property type="entry name" value="RNA_ligase_dom_REL/Rnl2"/>
</dbReference>
<evidence type="ECO:0000313" key="7">
    <source>
        <dbReference type="Proteomes" id="UP001152797"/>
    </source>
</evidence>
<feature type="region of interest" description="Disordered" evidence="2">
    <location>
        <begin position="316"/>
        <end position="350"/>
    </location>
</feature>
<dbReference type="Pfam" id="PF13671">
    <property type="entry name" value="AAA_33"/>
    <property type="match status" value="1"/>
</dbReference>
<dbReference type="SUPFAM" id="SSF48452">
    <property type="entry name" value="TPR-like"/>
    <property type="match status" value="1"/>
</dbReference>
<feature type="compositionally biased region" description="Basic and acidic residues" evidence="2">
    <location>
        <begin position="316"/>
        <end position="330"/>
    </location>
</feature>
<dbReference type="SUPFAM" id="SSF56091">
    <property type="entry name" value="DNA ligase/mRNA capping enzyme, catalytic domain"/>
    <property type="match status" value="1"/>
</dbReference>
<reference evidence="5" key="2">
    <citation type="submission" date="2024-04" db="EMBL/GenBank/DDBJ databases">
        <authorList>
            <person name="Chen Y."/>
            <person name="Shah S."/>
            <person name="Dougan E. K."/>
            <person name="Thang M."/>
            <person name="Chan C."/>
        </authorList>
    </citation>
    <scope>NUCLEOTIDE SEQUENCE [LARGE SCALE GENOMIC DNA]</scope>
</reference>
<dbReference type="Gene3D" id="3.40.50.300">
    <property type="entry name" value="P-loop containing nucleotide triphosphate hydrolases"/>
    <property type="match status" value="1"/>
</dbReference>
<organism evidence="4">
    <name type="scientific">Cladocopium goreaui</name>
    <dbReference type="NCBI Taxonomy" id="2562237"/>
    <lineage>
        <taxon>Eukaryota</taxon>
        <taxon>Sar</taxon>
        <taxon>Alveolata</taxon>
        <taxon>Dinophyceae</taxon>
        <taxon>Suessiales</taxon>
        <taxon>Symbiodiniaceae</taxon>
        <taxon>Cladocopium</taxon>
    </lineage>
</organism>